<gene>
    <name evidence="1" type="ORF">L3X38_009543</name>
</gene>
<keyword evidence="2" id="KW-1185">Reference proteome</keyword>
<sequence>MKERSCRRAEEEREAEEDDEQVAIVGDMLHLLSQGHHRASQVGRGSNVDRCKHSRSKNLFEDYFIPNSLYSTVNFRGRYRMQPHFRIFGSSRITFSILALSKKLTVRWDKTLIVAMNEKP</sequence>
<comment type="caution">
    <text evidence="1">The sequence shown here is derived from an EMBL/GenBank/DDBJ whole genome shotgun (WGS) entry which is preliminary data.</text>
</comment>
<protein>
    <submittedName>
        <fullName evidence="1">Uncharacterized protein</fullName>
    </submittedName>
</protein>
<dbReference type="AlphaFoldDB" id="A0AAD4WER9"/>
<proteinExistence type="predicted"/>
<reference evidence="1 2" key="1">
    <citation type="journal article" date="2022" name="G3 (Bethesda)">
        <title>Whole-genome sequence and methylome profiling of the almond [Prunus dulcis (Mill.) D.A. Webb] cultivar 'Nonpareil'.</title>
        <authorList>
            <person name="D'Amico-Willman K.M."/>
            <person name="Ouma W.Z."/>
            <person name="Meulia T."/>
            <person name="Sideli G.M."/>
            <person name="Gradziel T.M."/>
            <person name="Fresnedo-Ramirez J."/>
        </authorList>
    </citation>
    <scope>NUCLEOTIDE SEQUENCE [LARGE SCALE GENOMIC DNA]</scope>
    <source>
        <strain evidence="1">Clone GOH B32 T37-40</strain>
    </source>
</reference>
<organism evidence="1 2">
    <name type="scientific">Prunus dulcis</name>
    <name type="common">Almond</name>
    <name type="synonym">Amygdalus dulcis</name>
    <dbReference type="NCBI Taxonomy" id="3755"/>
    <lineage>
        <taxon>Eukaryota</taxon>
        <taxon>Viridiplantae</taxon>
        <taxon>Streptophyta</taxon>
        <taxon>Embryophyta</taxon>
        <taxon>Tracheophyta</taxon>
        <taxon>Spermatophyta</taxon>
        <taxon>Magnoliopsida</taxon>
        <taxon>eudicotyledons</taxon>
        <taxon>Gunneridae</taxon>
        <taxon>Pentapetalae</taxon>
        <taxon>rosids</taxon>
        <taxon>fabids</taxon>
        <taxon>Rosales</taxon>
        <taxon>Rosaceae</taxon>
        <taxon>Amygdaloideae</taxon>
        <taxon>Amygdaleae</taxon>
        <taxon>Prunus</taxon>
    </lineage>
</organism>
<name>A0AAD4WER9_PRUDU</name>
<evidence type="ECO:0000313" key="2">
    <source>
        <dbReference type="Proteomes" id="UP001054821"/>
    </source>
</evidence>
<dbReference type="Proteomes" id="UP001054821">
    <property type="component" value="Chromosome 2"/>
</dbReference>
<dbReference type="EMBL" id="JAJFAZ020000002">
    <property type="protein sequence ID" value="KAI5341668.1"/>
    <property type="molecule type" value="Genomic_DNA"/>
</dbReference>
<evidence type="ECO:0000313" key="1">
    <source>
        <dbReference type="EMBL" id="KAI5341668.1"/>
    </source>
</evidence>
<accession>A0AAD4WER9</accession>